<proteinExistence type="predicted"/>
<protein>
    <recommendedName>
        <fullName evidence="1">PPM-type phosphatase domain-containing protein</fullName>
    </recommendedName>
</protein>
<dbReference type="Gene3D" id="3.60.40.10">
    <property type="entry name" value="PPM-type phosphatase domain"/>
    <property type="match status" value="1"/>
</dbReference>
<dbReference type="GO" id="GO:0004722">
    <property type="term" value="F:protein serine/threonine phosphatase activity"/>
    <property type="evidence" value="ECO:0007669"/>
    <property type="project" value="InterPro"/>
</dbReference>
<dbReference type="AlphaFoldDB" id="A0AAE0BCH4"/>
<dbReference type="InterPro" id="IPR015655">
    <property type="entry name" value="PP2C"/>
</dbReference>
<keyword evidence="3" id="KW-1185">Reference proteome</keyword>
<feature type="domain" description="PPM-type phosphatase" evidence="1">
    <location>
        <begin position="1"/>
        <end position="262"/>
    </location>
</feature>
<dbReference type="CDD" id="cd00143">
    <property type="entry name" value="PP2Cc"/>
    <property type="match status" value="1"/>
</dbReference>
<dbReference type="SUPFAM" id="SSF81606">
    <property type="entry name" value="PP2C-like"/>
    <property type="match status" value="1"/>
</dbReference>
<dbReference type="InterPro" id="IPR036457">
    <property type="entry name" value="PPM-type-like_dom_sf"/>
</dbReference>
<comment type="caution">
    <text evidence="2">The sequence shown here is derived from an EMBL/GenBank/DDBJ whole genome shotgun (WGS) entry which is preliminary data.</text>
</comment>
<name>A0AAE0BCH4_9CHLO</name>
<dbReference type="Proteomes" id="UP001190700">
    <property type="component" value="Unassembled WGS sequence"/>
</dbReference>
<gene>
    <name evidence="2" type="ORF">CYMTET_55700</name>
</gene>
<dbReference type="Pfam" id="PF00481">
    <property type="entry name" value="PP2C"/>
    <property type="match status" value="1"/>
</dbReference>
<dbReference type="InterPro" id="IPR001932">
    <property type="entry name" value="PPM-type_phosphatase-like_dom"/>
</dbReference>
<dbReference type="EMBL" id="LGRX02035570">
    <property type="protein sequence ID" value="KAK3234041.1"/>
    <property type="molecule type" value="Genomic_DNA"/>
</dbReference>
<evidence type="ECO:0000259" key="1">
    <source>
        <dbReference type="PROSITE" id="PS51746"/>
    </source>
</evidence>
<dbReference type="SMART" id="SM00332">
    <property type="entry name" value="PP2Cc"/>
    <property type="match status" value="1"/>
</dbReference>
<dbReference type="PANTHER" id="PTHR47992">
    <property type="entry name" value="PROTEIN PHOSPHATASE"/>
    <property type="match status" value="1"/>
</dbReference>
<organism evidence="2 3">
    <name type="scientific">Cymbomonas tetramitiformis</name>
    <dbReference type="NCBI Taxonomy" id="36881"/>
    <lineage>
        <taxon>Eukaryota</taxon>
        <taxon>Viridiplantae</taxon>
        <taxon>Chlorophyta</taxon>
        <taxon>Pyramimonadophyceae</taxon>
        <taxon>Pyramimonadales</taxon>
        <taxon>Pyramimonadaceae</taxon>
        <taxon>Cymbomonas</taxon>
    </lineage>
</organism>
<evidence type="ECO:0000313" key="2">
    <source>
        <dbReference type="EMBL" id="KAK3234041.1"/>
    </source>
</evidence>
<accession>A0AAE0BCH4</accession>
<evidence type="ECO:0000313" key="3">
    <source>
        <dbReference type="Proteomes" id="UP001190700"/>
    </source>
</evidence>
<reference evidence="2 3" key="1">
    <citation type="journal article" date="2015" name="Genome Biol. Evol.">
        <title>Comparative Genomics of a Bacterivorous Green Alga Reveals Evolutionary Causalities and Consequences of Phago-Mixotrophic Mode of Nutrition.</title>
        <authorList>
            <person name="Burns J.A."/>
            <person name="Paasch A."/>
            <person name="Narechania A."/>
            <person name="Kim E."/>
        </authorList>
    </citation>
    <scope>NUCLEOTIDE SEQUENCE [LARGE SCALE GENOMIC DNA]</scope>
    <source>
        <strain evidence="2 3">PLY_AMNH</strain>
    </source>
</reference>
<sequence length="262" mass="28072">MQFVKLQTVSLVEVNSQSSLQAADFAAETLHKNLMTELQFGSPDFAEDALERAYLTTDSQMKYAVPASCGTTAVTALVTRKKSTDGPRVLYIANVGDARGVLCRDLMNSPVAERMSIDHKPADQAERSRIEQAGGAVINQRVLGVLAVSRALGDHELKSLVSGKPQIQTAEIPGGSGGVLILACDGIFDVMSDQEAVDLLVSKSKEFQAEIEAKHDTSKQKTLGTGGKNAEQHLATFLARALVSEAMRRCTRDNVTALVALL</sequence>
<dbReference type="PROSITE" id="PS51746">
    <property type="entry name" value="PPM_2"/>
    <property type="match status" value="1"/>
</dbReference>